<name>A0A4S5BHJ9_9BURK</name>
<evidence type="ECO:0000313" key="2">
    <source>
        <dbReference type="Proteomes" id="UP000306236"/>
    </source>
</evidence>
<dbReference type="AlphaFoldDB" id="A0A4S5BHJ9"/>
<dbReference type="EMBL" id="SSWX01000049">
    <property type="protein sequence ID" value="THJ30303.1"/>
    <property type="molecule type" value="Genomic_DNA"/>
</dbReference>
<protein>
    <submittedName>
        <fullName evidence="1">DUF4303 domain-containing protein</fullName>
    </submittedName>
</protein>
<dbReference type="Pfam" id="PF14136">
    <property type="entry name" value="DUF4303"/>
    <property type="match status" value="1"/>
</dbReference>
<proteinExistence type="predicted"/>
<comment type="caution">
    <text evidence="1">The sequence shown here is derived from an EMBL/GenBank/DDBJ whole genome shotgun (WGS) entry which is preliminary data.</text>
</comment>
<dbReference type="RefSeq" id="WP_136408003.1">
    <property type="nucleotide sequence ID" value="NZ_SSWX01000049.1"/>
</dbReference>
<dbReference type="Proteomes" id="UP000306236">
    <property type="component" value="Unassembled WGS sequence"/>
</dbReference>
<accession>A0A4S5BHJ9</accession>
<keyword evidence="2" id="KW-1185">Reference proteome</keyword>
<gene>
    <name evidence="1" type="ORF">E8K88_17770</name>
</gene>
<organism evidence="1 2">
    <name type="scientific">Lampropedia aestuarii</name>
    <dbReference type="NCBI Taxonomy" id="2562762"/>
    <lineage>
        <taxon>Bacteria</taxon>
        <taxon>Pseudomonadati</taxon>
        <taxon>Pseudomonadota</taxon>
        <taxon>Betaproteobacteria</taxon>
        <taxon>Burkholderiales</taxon>
        <taxon>Comamonadaceae</taxon>
        <taxon>Lampropedia</taxon>
    </lineage>
</organism>
<reference evidence="1 2" key="1">
    <citation type="submission" date="2019-04" db="EMBL/GenBank/DDBJ databases">
        <title>Lampropedia sp YIM MLB12 draf genome.</title>
        <authorList>
            <person name="Wang Y.-X."/>
        </authorList>
    </citation>
    <scope>NUCLEOTIDE SEQUENCE [LARGE SCALE GENOMIC DNA]</scope>
    <source>
        <strain evidence="1 2">YIM MLB12</strain>
    </source>
</reference>
<dbReference type="OrthoDB" id="2618657at2"/>
<evidence type="ECO:0000313" key="1">
    <source>
        <dbReference type="EMBL" id="THJ30303.1"/>
    </source>
</evidence>
<sequence length="178" mass="20775">MDNFYNNLVNDIIEATKYTLSQLKNNHQNENIYAFILYTDNDCYTILPAANSLEMYEKKIKDDEVDDEQELIAYKWSSAEWAYESLYDEKFSKISIQLSEASTQASASNKFEEFKIYVHNCMINALKSLDEGGFFENPRKNLTLFISSSEYDESIEMENSSAKILNPPEIYKSFLDRH</sequence>
<dbReference type="InterPro" id="IPR025409">
    <property type="entry name" value="DUF4303"/>
</dbReference>